<dbReference type="PROSITE" id="PS51257">
    <property type="entry name" value="PROKAR_LIPOPROTEIN"/>
    <property type="match status" value="1"/>
</dbReference>
<feature type="signal peptide" evidence="1">
    <location>
        <begin position="1"/>
        <end position="17"/>
    </location>
</feature>
<reference evidence="2 3" key="1">
    <citation type="submission" date="2018-11" db="EMBL/GenBank/DDBJ databases">
        <title>Flavobacterium sp. nov., YIM 102701-2 draft genome.</title>
        <authorList>
            <person name="Li G."/>
            <person name="Jiang Y."/>
        </authorList>
    </citation>
    <scope>NUCLEOTIDE SEQUENCE [LARGE SCALE GENOMIC DNA]</scope>
    <source>
        <strain evidence="2 3">YIM 102701-2</strain>
    </source>
</reference>
<sequence>MMSFKSIILMVFLPLCAWMCGCGEEDDFVEPVEQTDKIVVLIVDDATNMFEGGNIYNYNEQYNTFNLTVENLPAQDAGFIKVNFVEGNQLIYYATQIFNGNGTIIIPNPIYDSSHFPPVLTNDYVSLPTTSIELTNGPSDLTEVETKWSAIQNLETVRWGLQNTTSKVYYFKQNLDGGFTDNSKWIFILKY</sequence>
<evidence type="ECO:0000313" key="2">
    <source>
        <dbReference type="EMBL" id="RRJ90535.1"/>
    </source>
</evidence>
<organism evidence="2 3">
    <name type="scientific">Paenimyroides tangerinum</name>
    <dbReference type="NCBI Taxonomy" id="2488728"/>
    <lineage>
        <taxon>Bacteria</taxon>
        <taxon>Pseudomonadati</taxon>
        <taxon>Bacteroidota</taxon>
        <taxon>Flavobacteriia</taxon>
        <taxon>Flavobacteriales</taxon>
        <taxon>Flavobacteriaceae</taxon>
        <taxon>Paenimyroides</taxon>
    </lineage>
</organism>
<dbReference type="OrthoDB" id="1339516at2"/>
<keyword evidence="1" id="KW-0732">Signal</keyword>
<proteinExistence type="predicted"/>
<dbReference type="Proteomes" id="UP000275719">
    <property type="component" value="Unassembled WGS sequence"/>
</dbReference>
<protein>
    <submittedName>
        <fullName evidence="2">Uncharacterized protein</fullName>
    </submittedName>
</protein>
<feature type="chain" id="PRO_5018032822" evidence="1">
    <location>
        <begin position="18"/>
        <end position="191"/>
    </location>
</feature>
<keyword evidence="3" id="KW-1185">Reference proteome</keyword>
<comment type="caution">
    <text evidence="2">The sequence shown here is derived from an EMBL/GenBank/DDBJ whole genome shotgun (WGS) entry which is preliminary data.</text>
</comment>
<dbReference type="EMBL" id="RQVQ01000016">
    <property type="protein sequence ID" value="RRJ90535.1"/>
    <property type="molecule type" value="Genomic_DNA"/>
</dbReference>
<accession>A0A3P3W5V1</accession>
<evidence type="ECO:0000313" key="3">
    <source>
        <dbReference type="Proteomes" id="UP000275719"/>
    </source>
</evidence>
<dbReference type="RefSeq" id="WP_125018944.1">
    <property type="nucleotide sequence ID" value="NZ_RQVQ01000016.1"/>
</dbReference>
<gene>
    <name evidence="2" type="ORF">EG240_08360</name>
</gene>
<name>A0A3P3W5V1_9FLAO</name>
<dbReference type="AlphaFoldDB" id="A0A3P3W5V1"/>
<evidence type="ECO:0000256" key="1">
    <source>
        <dbReference type="SAM" id="SignalP"/>
    </source>
</evidence>